<dbReference type="EMBL" id="JASPKY010000343">
    <property type="protein sequence ID" value="KAK9707756.1"/>
    <property type="molecule type" value="Genomic_DNA"/>
</dbReference>
<keyword evidence="2" id="KW-1185">Reference proteome</keyword>
<evidence type="ECO:0000313" key="2">
    <source>
        <dbReference type="Proteomes" id="UP001458880"/>
    </source>
</evidence>
<dbReference type="Proteomes" id="UP001458880">
    <property type="component" value="Unassembled WGS sequence"/>
</dbReference>
<protein>
    <submittedName>
        <fullName evidence="1">Uncharacterized protein</fullName>
    </submittedName>
</protein>
<name>A0AAW1JR86_POPJA</name>
<dbReference type="AlphaFoldDB" id="A0AAW1JR86"/>
<evidence type="ECO:0000313" key="1">
    <source>
        <dbReference type="EMBL" id="KAK9707756.1"/>
    </source>
</evidence>
<gene>
    <name evidence="1" type="ORF">QE152_g27643</name>
</gene>
<accession>A0AAW1JR86</accession>
<reference evidence="1 2" key="1">
    <citation type="journal article" date="2024" name="BMC Genomics">
        <title>De novo assembly and annotation of Popillia japonica's genome with initial clues to its potential as an invasive pest.</title>
        <authorList>
            <person name="Cucini C."/>
            <person name="Boschi S."/>
            <person name="Funari R."/>
            <person name="Cardaioli E."/>
            <person name="Iannotti N."/>
            <person name="Marturano G."/>
            <person name="Paoli F."/>
            <person name="Bruttini M."/>
            <person name="Carapelli A."/>
            <person name="Frati F."/>
            <person name="Nardi F."/>
        </authorList>
    </citation>
    <scope>NUCLEOTIDE SEQUENCE [LARGE SCALE GENOMIC DNA]</scope>
    <source>
        <strain evidence="1">DMR45628</strain>
    </source>
</reference>
<organism evidence="1 2">
    <name type="scientific">Popillia japonica</name>
    <name type="common">Japanese beetle</name>
    <dbReference type="NCBI Taxonomy" id="7064"/>
    <lineage>
        <taxon>Eukaryota</taxon>
        <taxon>Metazoa</taxon>
        <taxon>Ecdysozoa</taxon>
        <taxon>Arthropoda</taxon>
        <taxon>Hexapoda</taxon>
        <taxon>Insecta</taxon>
        <taxon>Pterygota</taxon>
        <taxon>Neoptera</taxon>
        <taxon>Endopterygota</taxon>
        <taxon>Coleoptera</taxon>
        <taxon>Polyphaga</taxon>
        <taxon>Scarabaeiformia</taxon>
        <taxon>Scarabaeidae</taxon>
        <taxon>Rutelinae</taxon>
        <taxon>Popillia</taxon>
    </lineage>
</organism>
<sequence>MILSHSNYNNPPTTITAKYITHIYLYATVVRYPQLVKREAIILRPKSVDGCAYRCPGGCARLGSSTSRRSAAKGRSSKVRRAGSTLLRHRTMGTHPSQARVFVDTYRSAPVDCTADDEDDNPVKWATELIAGSVLPFKVFVEYLRRK</sequence>
<proteinExistence type="predicted"/>
<comment type="caution">
    <text evidence="1">The sequence shown here is derived from an EMBL/GenBank/DDBJ whole genome shotgun (WGS) entry which is preliminary data.</text>
</comment>